<name>A0ABQ9ZS59_9CRUS</name>
<accession>A0ABQ9ZS59</accession>
<sequence>MQNVDTMTNKTQNTADINDNQNGKCRNGNCHDDLAAVKLISSTEDRKQETETLADHAIVIGGIMFSLPGCGFRLDNRIDITRR</sequence>
<comment type="caution">
    <text evidence="2">The sequence shown here is derived from an EMBL/GenBank/DDBJ whole genome shotgun (WGS) entry which is preliminary data.</text>
</comment>
<keyword evidence="3" id="KW-1185">Reference proteome</keyword>
<evidence type="ECO:0000313" key="3">
    <source>
        <dbReference type="Proteomes" id="UP001234178"/>
    </source>
</evidence>
<dbReference type="Proteomes" id="UP001234178">
    <property type="component" value="Unassembled WGS sequence"/>
</dbReference>
<proteinExistence type="predicted"/>
<protein>
    <submittedName>
        <fullName evidence="2">Uncharacterized protein</fullName>
    </submittedName>
</protein>
<reference evidence="2 3" key="1">
    <citation type="journal article" date="2023" name="Nucleic Acids Res.">
        <title>The hologenome of Daphnia magna reveals possible DNA methylation and microbiome-mediated evolution of the host genome.</title>
        <authorList>
            <person name="Chaturvedi A."/>
            <person name="Li X."/>
            <person name="Dhandapani V."/>
            <person name="Marshall H."/>
            <person name="Kissane S."/>
            <person name="Cuenca-Cambronero M."/>
            <person name="Asole G."/>
            <person name="Calvet F."/>
            <person name="Ruiz-Romero M."/>
            <person name="Marangio P."/>
            <person name="Guigo R."/>
            <person name="Rago D."/>
            <person name="Mirbahai L."/>
            <person name="Eastwood N."/>
            <person name="Colbourne J.K."/>
            <person name="Zhou J."/>
            <person name="Mallon E."/>
            <person name="Orsini L."/>
        </authorList>
    </citation>
    <scope>NUCLEOTIDE SEQUENCE [LARGE SCALE GENOMIC DNA]</scope>
    <source>
        <strain evidence="2">LRV0_1</strain>
    </source>
</reference>
<organism evidence="2 3">
    <name type="scientific">Daphnia magna</name>
    <dbReference type="NCBI Taxonomy" id="35525"/>
    <lineage>
        <taxon>Eukaryota</taxon>
        <taxon>Metazoa</taxon>
        <taxon>Ecdysozoa</taxon>
        <taxon>Arthropoda</taxon>
        <taxon>Crustacea</taxon>
        <taxon>Branchiopoda</taxon>
        <taxon>Diplostraca</taxon>
        <taxon>Cladocera</taxon>
        <taxon>Anomopoda</taxon>
        <taxon>Daphniidae</taxon>
        <taxon>Daphnia</taxon>
    </lineage>
</organism>
<dbReference type="EMBL" id="JAOYFB010000005">
    <property type="protein sequence ID" value="KAK4015749.1"/>
    <property type="molecule type" value="Genomic_DNA"/>
</dbReference>
<gene>
    <name evidence="2" type="ORF">OUZ56_030721</name>
</gene>
<evidence type="ECO:0000313" key="2">
    <source>
        <dbReference type="EMBL" id="KAK4015749.1"/>
    </source>
</evidence>
<feature type="region of interest" description="Disordered" evidence="1">
    <location>
        <begin position="1"/>
        <end position="24"/>
    </location>
</feature>
<evidence type="ECO:0000256" key="1">
    <source>
        <dbReference type="SAM" id="MobiDB-lite"/>
    </source>
</evidence>